<dbReference type="Pfam" id="PF04345">
    <property type="entry name" value="Chor_lyase"/>
    <property type="match status" value="1"/>
</dbReference>
<accession>A0A840MLS8</accession>
<dbReference type="GO" id="GO:0006744">
    <property type="term" value="P:ubiquinone biosynthetic process"/>
    <property type="evidence" value="ECO:0007669"/>
    <property type="project" value="UniProtKB-UniRule"/>
</dbReference>
<comment type="similarity">
    <text evidence="5">Belongs to the UbiC family.</text>
</comment>
<comment type="caution">
    <text evidence="5">Lacks conserved residue(s) required for the propagation of feature annotation.</text>
</comment>
<keyword evidence="1 5" id="KW-0963">Cytoplasm</keyword>
<dbReference type="GO" id="GO:0042866">
    <property type="term" value="P:pyruvate biosynthetic process"/>
    <property type="evidence" value="ECO:0007669"/>
    <property type="project" value="UniProtKB-UniRule"/>
</dbReference>
<comment type="caution">
    <text evidence="6">The sequence shown here is derived from an EMBL/GenBank/DDBJ whole genome shotgun (WGS) entry which is preliminary data.</text>
</comment>
<dbReference type="Proteomes" id="UP000575898">
    <property type="component" value="Unassembled WGS sequence"/>
</dbReference>
<dbReference type="AlphaFoldDB" id="A0A840MLS8"/>
<gene>
    <name evidence="5" type="primary">ubiC</name>
    <name evidence="6" type="ORF">HNQ59_001127</name>
</gene>
<feature type="binding site" evidence="5">
    <location>
        <position position="111"/>
    </location>
    <ligand>
        <name>substrate</name>
    </ligand>
</feature>
<proteinExistence type="inferred from homology"/>
<protein>
    <recommendedName>
        <fullName evidence="5">Probable chorismate pyruvate-lyase</fullName>
        <shortName evidence="5">CL</shortName>
        <shortName evidence="5">CPL</shortName>
        <ecNumber evidence="5">4.1.3.40</ecNumber>
    </recommendedName>
</protein>
<comment type="catalytic activity">
    <reaction evidence="5">
        <text>chorismate = 4-hydroxybenzoate + pyruvate</text>
        <dbReference type="Rhea" id="RHEA:16505"/>
        <dbReference type="ChEBI" id="CHEBI:15361"/>
        <dbReference type="ChEBI" id="CHEBI:17879"/>
        <dbReference type="ChEBI" id="CHEBI:29748"/>
        <dbReference type="EC" id="4.1.3.40"/>
    </reaction>
</comment>
<dbReference type="GO" id="GO:0008813">
    <property type="term" value="F:chorismate lyase activity"/>
    <property type="evidence" value="ECO:0007669"/>
    <property type="project" value="UniProtKB-UniRule"/>
</dbReference>
<evidence type="ECO:0000256" key="1">
    <source>
        <dbReference type="ARBA" id="ARBA00022490"/>
    </source>
</evidence>
<keyword evidence="4 5" id="KW-0670">Pyruvate</keyword>
<name>A0A840MLS8_9PROT</name>
<evidence type="ECO:0000256" key="2">
    <source>
        <dbReference type="ARBA" id="ARBA00022688"/>
    </source>
</evidence>
<dbReference type="PANTHER" id="PTHR38683">
    <property type="entry name" value="CHORISMATE PYRUVATE-LYASE"/>
    <property type="match status" value="1"/>
</dbReference>
<feature type="binding site" evidence="5">
    <location>
        <position position="170"/>
    </location>
    <ligand>
        <name>substrate</name>
    </ligand>
</feature>
<reference evidence="6 7" key="1">
    <citation type="submission" date="2020-08" db="EMBL/GenBank/DDBJ databases">
        <title>Genomic Encyclopedia of Type Strains, Phase IV (KMG-IV): sequencing the most valuable type-strain genomes for metagenomic binning, comparative biology and taxonomic classification.</title>
        <authorList>
            <person name="Goeker M."/>
        </authorList>
    </citation>
    <scope>NUCLEOTIDE SEQUENCE [LARGE SCALE GENOMIC DNA]</scope>
    <source>
        <strain evidence="6 7">DSM 27165</strain>
    </source>
</reference>
<keyword evidence="7" id="KW-1185">Reference proteome</keyword>
<dbReference type="PANTHER" id="PTHR38683:SF1">
    <property type="entry name" value="CHORISMATE PYRUVATE-LYASE"/>
    <property type="match status" value="1"/>
</dbReference>
<keyword evidence="2 5" id="KW-0831">Ubiquinone biosynthesis</keyword>
<comment type="function">
    <text evidence="5">Removes the pyruvyl group from chorismate, with concomitant aromatization of the ring, to provide 4-hydroxybenzoate (4HB) for the ubiquinone pathway.</text>
</comment>
<dbReference type="Gene3D" id="3.40.1410.10">
    <property type="entry name" value="Chorismate lyase-like"/>
    <property type="match status" value="1"/>
</dbReference>
<dbReference type="EC" id="4.1.3.40" evidence="5"/>
<evidence type="ECO:0000313" key="7">
    <source>
        <dbReference type="Proteomes" id="UP000575898"/>
    </source>
</evidence>
<evidence type="ECO:0000256" key="5">
    <source>
        <dbReference type="HAMAP-Rule" id="MF_01632"/>
    </source>
</evidence>
<dbReference type="GO" id="GO:0005829">
    <property type="term" value="C:cytosol"/>
    <property type="evidence" value="ECO:0007669"/>
    <property type="project" value="TreeGrafter"/>
</dbReference>
<dbReference type="UniPathway" id="UPA00232"/>
<dbReference type="RefSeq" id="WP_246490860.1">
    <property type="nucleotide sequence ID" value="NZ_JACHHY010000005.1"/>
</dbReference>
<feature type="binding site" evidence="5">
    <location>
        <position position="73"/>
    </location>
    <ligand>
        <name>substrate</name>
    </ligand>
</feature>
<dbReference type="SUPFAM" id="SSF64288">
    <property type="entry name" value="Chorismate lyase-like"/>
    <property type="match status" value="1"/>
</dbReference>
<evidence type="ECO:0000313" key="6">
    <source>
        <dbReference type="EMBL" id="MBB5017857.1"/>
    </source>
</evidence>
<comment type="subcellular location">
    <subcellularLocation>
        <location evidence="5">Cytoplasm</location>
    </subcellularLocation>
</comment>
<dbReference type="InterPro" id="IPR007440">
    <property type="entry name" value="Chorismate--pyruvate_lyase"/>
</dbReference>
<sequence>MKTRHLHDPWVSFAPAHPRRLRPWLNERGSLTARLISHSKQFCVEVIEQRLKPVQHDEARLVKLNARRKGLVREVVLRCNGVPAVFGHTVVCPQHLRRTWRFLARLGNRSLGSVLFANPLVVRQPLHFQRIDRRHPLYRRMATLFPDLPPTLWARRSVFLLKHSPMLVTEVFLPAVLDLPRNELDSTQTTPG</sequence>
<evidence type="ECO:0000256" key="4">
    <source>
        <dbReference type="ARBA" id="ARBA00023317"/>
    </source>
</evidence>
<keyword evidence="3 5" id="KW-0456">Lyase</keyword>
<comment type="pathway">
    <text evidence="5">Cofactor biosynthesis; ubiquinone biosynthesis.</text>
</comment>
<dbReference type="InterPro" id="IPR028978">
    <property type="entry name" value="Chorismate_lyase_/UTRA_dom_sf"/>
</dbReference>
<evidence type="ECO:0000256" key="3">
    <source>
        <dbReference type="ARBA" id="ARBA00023239"/>
    </source>
</evidence>
<dbReference type="EMBL" id="JACHHY010000005">
    <property type="protein sequence ID" value="MBB5017857.1"/>
    <property type="molecule type" value="Genomic_DNA"/>
</dbReference>
<organism evidence="6 7">
    <name type="scientific">Chitinivorax tropicus</name>
    <dbReference type="NCBI Taxonomy" id="714531"/>
    <lineage>
        <taxon>Bacteria</taxon>
        <taxon>Pseudomonadati</taxon>
        <taxon>Pseudomonadota</taxon>
        <taxon>Betaproteobacteria</taxon>
        <taxon>Chitinivorax</taxon>
    </lineage>
</organism>
<dbReference type="HAMAP" id="MF_01632">
    <property type="entry name" value="UbiC"/>
    <property type="match status" value="1"/>
</dbReference>